<evidence type="ECO:0008006" key="3">
    <source>
        <dbReference type="Google" id="ProtNLM"/>
    </source>
</evidence>
<sequence length="95" mass="9965">MANINEPDFSDASLNNADFTRASMNGVNFSTATLTGALNFNQAQLCNITFAGVRGVTQSNLAQALKGAKSICKVTMPDGSQNMSGCDSDGECDDY</sequence>
<reference evidence="1 2" key="1">
    <citation type="submission" date="2016-08" db="EMBL/GenBank/DDBJ databases">
        <title>Draft genome sequence of Candidatus Piscirickettsia litoralis, from seawater.</title>
        <authorList>
            <person name="Wan X."/>
            <person name="Lee A.J."/>
            <person name="Hou S."/>
            <person name="Donachie S.P."/>
        </authorList>
    </citation>
    <scope>NUCLEOTIDE SEQUENCE [LARGE SCALE GENOMIC DNA]</scope>
    <source>
        <strain evidence="1 2">Y2</strain>
    </source>
</reference>
<dbReference type="Pfam" id="PF00805">
    <property type="entry name" value="Pentapeptide"/>
    <property type="match status" value="1"/>
</dbReference>
<evidence type="ECO:0000313" key="1">
    <source>
        <dbReference type="EMBL" id="ODN41899.1"/>
    </source>
</evidence>
<proteinExistence type="predicted"/>
<dbReference type="RefSeq" id="WP_069311700.1">
    <property type="nucleotide sequence ID" value="NZ_MDTU01000001.1"/>
</dbReference>
<name>A0ABX2ZZ55_9GAMM</name>
<protein>
    <recommendedName>
        <fullName evidence="3">Pentapeptide repeat-containing protein</fullName>
    </recommendedName>
</protein>
<dbReference type="Proteomes" id="UP000094329">
    <property type="component" value="Unassembled WGS sequence"/>
</dbReference>
<comment type="caution">
    <text evidence="1">The sequence shown here is derived from an EMBL/GenBank/DDBJ whole genome shotgun (WGS) entry which is preliminary data.</text>
</comment>
<dbReference type="Gene3D" id="2.160.20.80">
    <property type="entry name" value="E3 ubiquitin-protein ligase SopA"/>
    <property type="match status" value="1"/>
</dbReference>
<gene>
    <name evidence="1" type="ORF">BGC07_01625</name>
</gene>
<dbReference type="EMBL" id="MDTU01000001">
    <property type="protein sequence ID" value="ODN41899.1"/>
    <property type="molecule type" value="Genomic_DNA"/>
</dbReference>
<evidence type="ECO:0000313" key="2">
    <source>
        <dbReference type="Proteomes" id="UP000094329"/>
    </source>
</evidence>
<keyword evidence="2" id="KW-1185">Reference proteome</keyword>
<accession>A0ABX2ZZ55</accession>
<dbReference type="InterPro" id="IPR001646">
    <property type="entry name" value="5peptide_repeat"/>
</dbReference>
<dbReference type="SUPFAM" id="SSF141571">
    <property type="entry name" value="Pentapeptide repeat-like"/>
    <property type="match status" value="1"/>
</dbReference>
<organism evidence="1 2">
    <name type="scientific">Piscirickettsia litoralis</name>
    <dbReference type="NCBI Taxonomy" id="1891921"/>
    <lineage>
        <taxon>Bacteria</taxon>
        <taxon>Pseudomonadati</taxon>
        <taxon>Pseudomonadota</taxon>
        <taxon>Gammaproteobacteria</taxon>
        <taxon>Thiotrichales</taxon>
        <taxon>Piscirickettsiaceae</taxon>
        <taxon>Piscirickettsia</taxon>
    </lineage>
</organism>